<protein>
    <submittedName>
        <fullName evidence="1">Receptor kinase 3</fullName>
    </submittedName>
</protein>
<dbReference type="GO" id="GO:0016301">
    <property type="term" value="F:kinase activity"/>
    <property type="evidence" value="ECO:0007669"/>
    <property type="project" value="UniProtKB-KW"/>
</dbReference>
<reference evidence="1" key="1">
    <citation type="submission" date="2013-05" db="EMBL/GenBank/DDBJ databases">
        <title>Building the sugarcane genome for biotechnology and identifying evolutionary trends.</title>
        <authorList>
            <person name="De Setta N."/>
            <person name="Monteiro-Vitorello C.B."/>
            <person name="Metcalfe C.J."/>
            <person name="Cruz G.M.Q."/>
            <person name="Del Bem L.E."/>
            <person name="Vicentini R."/>
            <person name="Nogueira F.T.S."/>
            <person name="Campos R.A."/>
            <person name="Nunes S.L."/>
            <person name="Turrini P.C.G."/>
            <person name="Vieira A.P."/>
            <person name="Cruz E.A.O."/>
            <person name="Correa T.C.S."/>
            <person name="Hotta C.T."/>
            <person name="de Mello-Varani A."/>
            <person name="Vautrin S."/>
            <person name="Trindade A.S."/>
            <person name="Vilela M.M."/>
            <person name="Horta C.L."/>
            <person name="Sato P.M."/>
            <person name="de Andrade R.F."/>
            <person name="Nishiyama M.Y."/>
            <person name="Cardoso-Silva C.B."/>
            <person name="Scortecci K.C."/>
            <person name="Garcia A.A.F."/>
            <person name="Carneiro M.S."/>
            <person name="Kim C."/>
            <person name="Paterson A.H."/>
            <person name="Berges H."/>
            <person name="D'Hont A."/>
            <person name="de-Souza A.P."/>
            <person name="Souza G.M."/>
            <person name="Vincentz M."/>
            <person name="Kitajima J.P."/>
            <person name="Van Sluys M.-A."/>
        </authorList>
    </citation>
    <scope>NUCLEOTIDE SEQUENCE</scope>
</reference>
<keyword evidence="1" id="KW-0808">Transferase</keyword>
<organism evidence="1">
    <name type="scientific">Saccharum hybrid cultivar R570</name>
    <dbReference type="NCBI Taxonomy" id="131158"/>
    <lineage>
        <taxon>Eukaryota</taxon>
        <taxon>Viridiplantae</taxon>
        <taxon>Streptophyta</taxon>
        <taxon>Embryophyta</taxon>
        <taxon>Tracheophyta</taxon>
        <taxon>Spermatophyta</taxon>
        <taxon>Magnoliopsida</taxon>
        <taxon>Liliopsida</taxon>
        <taxon>Poales</taxon>
        <taxon>Poaceae</taxon>
        <taxon>PACMAD clade</taxon>
        <taxon>Panicoideae</taxon>
        <taxon>Andropogonodae</taxon>
        <taxon>Andropogoneae</taxon>
        <taxon>Saccharinae</taxon>
        <taxon>Saccharum</taxon>
        <taxon>Saccharum officinarum species complex</taxon>
    </lineage>
</organism>
<dbReference type="EMBL" id="KF184965">
    <property type="protein sequence ID" value="AGT16152.1"/>
    <property type="molecule type" value="Genomic_DNA"/>
</dbReference>
<gene>
    <name evidence="1" type="ORF">SHCRBa_218_D02_F_210</name>
</gene>
<accession>A0A059PYW5</accession>
<evidence type="ECO:0000313" key="1">
    <source>
        <dbReference type="EMBL" id="AGT16152.1"/>
    </source>
</evidence>
<dbReference type="AlphaFoldDB" id="A0A059PYW5"/>
<keyword evidence="1" id="KW-0675">Receptor</keyword>
<sequence length="95" mass="10804">MKIGRNLWTDTEWYLLSWKAANDPSPGTLQYVVVTRGEPPEIAMVDSSGATRFRTVMWNGLWFSGILEMASYADEFAHLTQKLLATHHIFISLTD</sequence>
<name>A0A059PYW5_9POAL</name>
<keyword evidence="1" id="KW-0418">Kinase</keyword>
<proteinExistence type="predicted"/>